<feature type="compositionally biased region" description="Polar residues" evidence="1">
    <location>
        <begin position="367"/>
        <end position="379"/>
    </location>
</feature>
<evidence type="ECO:0000256" key="1">
    <source>
        <dbReference type="SAM" id="MobiDB-lite"/>
    </source>
</evidence>
<dbReference type="AlphaFoldDB" id="A0AA35J1P0"/>
<feature type="compositionally biased region" description="Polar residues" evidence="1">
    <location>
        <begin position="316"/>
        <end position="331"/>
    </location>
</feature>
<protein>
    <recommendedName>
        <fullName evidence="4">Eap1p</fullName>
    </recommendedName>
</protein>
<dbReference type="EMBL" id="OX365922">
    <property type="protein sequence ID" value="CAI4044716.1"/>
    <property type="molecule type" value="Genomic_DNA"/>
</dbReference>
<dbReference type="Proteomes" id="UP001162090">
    <property type="component" value="Chromosome 11"/>
</dbReference>
<reference evidence="2" key="1">
    <citation type="submission" date="2022-10" db="EMBL/GenBank/DDBJ databases">
        <authorList>
            <person name="Byrne P K."/>
        </authorList>
    </citation>
    <scope>NUCLEOTIDE SEQUENCE</scope>
    <source>
        <strain evidence="2">CBS7001</strain>
    </source>
</reference>
<feature type="region of interest" description="Disordered" evidence="1">
    <location>
        <begin position="571"/>
        <end position="635"/>
    </location>
</feature>
<feature type="compositionally biased region" description="Basic and acidic residues" evidence="1">
    <location>
        <begin position="40"/>
        <end position="49"/>
    </location>
</feature>
<sequence length="635" mass="70382">MELNDPSIISATQFSGESPDGEAAAATHKSQQAISNLFQKLDKKDKQERPIGSIESSNDSSTASVATSTNSKENNSKKNKKTAMLNFSSLTDPITNYKPMELKYKTYAYSMNELYHLKPSLANASYEEDPLTAELVKSLPKRKFWRLRMGPPDQKHANNHHFSGSNGASNWKAGYKNGKNEERRMSRTKNMQGGKRRSQHDDEDKKIEQEMLEMEKNLQLGGDVGHSMADFEDWKAKMKELELRKISKTNGTNNSTAIAPRESTTQDTPDDLRPAMPAGSSSITDFLNLKRQEKKEEPQQQTPAKPNRQPIMPKANTEQANDLETNSDLGKSSSSRFSSFFNKSATSLPSLDTNNQAASPGAPVVNNDDNSTPRQSGSRLMSFFKESRSSTPNSEPQPLSTSDKDTRKIQTPPQFQQQPQPQPPQQMQPMAFPQHPPNNSAFFNGLLNKGKSETNTPPPPPGLVSHQGPQFPMMGVPPNFSQQMMPPPPGLVQFQKDTKDVNKKHNKQPRQNKNANGNRNNKGKQAATAATDMPQQQFMPPPPPPGFFPMHPNFPNGPLPPLPQGFPMPPNGMLPAGQQPQPPYPNMMLQGNFPPNFQQGFRNNPPMPMPPMVNANSDNVSNQLPPGLNSKKNIK</sequence>
<proteinExistence type="predicted"/>
<feature type="region of interest" description="Disordered" evidence="1">
    <location>
        <begin position="1"/>
        <end position="80"/>
    </location>
</feature>
<name>A0AA35J1P0_SACUV</name>
<evidence type="ECO:0000313" key="3">
    <source>
        <dbReference type="Proteomes" id="UP001162090"/>
    </source>
</evidence>
<feature type="compositionally biased region" description="Polar residues" evidence="1">
    <location>
        <begin position="593"/>
        <end position="602"/>
    </location>
</feature>
<evidence type="ECO:0008006" key="4">
    <source>
        <dbReference type="Google" id="ProtNLM"/>
    </source>
</evidence>
<feature type="compositionally biased region" description="Polar residues" evidence="1">
    <location>
        <begin position="389"/>
        <end position="401"/>
    </location>
</feature>
<feature type="compositionally biased region" description="Basic and acidic residues" evidence="1">
    <location>
        <begin position="288"/>
        <end position="298"/>
    </location>
</feature>
<feature type="region of interest" description="Disordered" evidence="1">
    <location>
        <begin position="178"/>
        <end position="204"/>
    </location>
</feature>
<feature type="region of interest" description="Disordered" evidence="1">
    <location>
        <begin position="245"/>
        <end position="545"/>
    </location>
</feature>
<feature type="compositionally biased region" description="Low complexity" evidence="1">
    <location>
        <begin position="511"/>
        <end position="538"/>
    </location>
</feature>
<feature type="compositionally biased region" description="Polar residues" evidence="1">
    <location>
        <begin position="28"/>
        <end position="38"/>
    </location>
</feature>
<organism evidence="2 3">
    <name type="scientific">Saccharomyces uvarum</name>
    <name type="common">Yeast</name>
    <name type="synonym">Saccharomyces bayanus var. uvarum</name>
    <dbReference type="NCBI Taxonomy" id="230603"/>
    <lineage>
        <taxon>Eukaryota</taxon>
        <taxon>Fungi</taxon>
        <taxon>Dikarya</taxon>
        <taxon>Ascomycota</taxon>
        <taxon>Saccharomycotina</taxon>
        <taxon>Saccharomycetes</taxon>
        <taxon>Saccharomycetales</taxon>
        <taxon>Saccharomycetaceae</taxon>
        <taxon>Saccharomyces</taxon>
    </lineage>
</organism>
<evidence type="ECO:0000313" key="2">
    <source>
        <dbReference type="EMBL" id="CAI4044716.1"/>
    </source>
</evidence>
<feature type="compositionally biased region" description="Polar residues" evidence="1">
    <location>
        <begin position="614"/>
        <end position="624"/>
    </location>
</feature>
<feature type="compositionally biased region" description="Low complexity" evidence="1">
    <location>
        <begin position="56"/>
        <end position="73"/>
    </location>
</feature>
<feature type="compositionally biased region" description="Polar residues" evidence="1">
    <location>
        <begin position="342"/>
        <end position="358"/>
    </location>
</feature>
<feature type="compositionally biased region" description="Low complexity" evidence="1">
    <location>
        <begin position="332"/>
        <end position="341"/>
    </location>
</feature>
<gene>
    <name evidence="2" type="primary">SUVC11G0150</name>
    <name evidence="2" type="ORF">SUVC_11G0150</name>
</gene>
<feature type="compositionally biased region" description="Polar residues" evidence="1">
    <location>
        <begin position="7"/>
        <end position="16"/>
    </location>
</feature>
<accession>A0AA35J1P0</accession>
<feature type="compositionally biased region" description="Polar residues" evidence="1">
    <location>
        <begin position="248"/>
        <end position="267"/>
    </location>
</feature>